<evidence type="ECO:0000256" key="2">
    <source>
        <dbReference type="SAM" id="SignalP"/>
    </source>
</evidence>
<accession>A0ABQ3QF86</accession>
<feature type="chain" id="PRO_5045315419" description="VCBS repeat-containing protein" evidence="2">
    <location>
        <begin position="39"/>
        <end position="717"/>
    </location>
</feature>
<evidence type="ECO:0000313" key="4">
    <source>
        <dbReference type="Proteomes" id="UP001050808"/>
    </source>
</evidence>
<dbReference type="SUPFAM" id="SSF69318">
    <property type="entry name" value="Integrin alpha N-terminal domain"/>
    <property type="match status" value="1"/>
</dbReference>
<keyword evidence="1 2" id="KW-0732">Signal</keyword>
<dbReference type="EMBL" id="BNDY01000002">
    <property type="protein sequence ID" value="GHI35947.1"/>
    <property type="molecule type" value="Genomic_DNA"/>
</dbReference>
<comment type="caution">
    <text evidence="3">The sequence shown here is derived from an EMBL/GenBank/DDBJ whole genome shotgun (WGS) entry which is preliminary data.</text>
</comment>
<evidence type="ECO:0008006" key="5">
    <source>
        <dbReference type="Google" id="ProtNLM"/>
    </source>
</evidence>
<dbReference type="InterPro" id="IPR013517">
    <property type="entry name" value="FG-GAP"/>
</dbReference>
<organism evidence="3 4">
    <name type="scientific">Streptomyces violascens</name>
    <dbReference type="NCBI Taxonomy" id="67381"/>
    <lineage>
        <taxon>Bacteria</taxon>
        <taxon>Bacillati</taxon>
        <taxon>Actinomycetota</taxon>
        <taxon>Actinomycetes</taxon>
        <taxon>Kitasatosporales</taxon>
        <taxon>Streptomycetaceae</taxon>
        <taxon>Streptomyces</taxon>
    </lineage>
</organism>
<dbReference type="PANTHER" id="PTHR46580">
    <property type="entry name" value="SENSOR KINASE-RELATED"/>
    <property type="match status" value="1"/>
</dbReference>
<gene>
    <name evidence="3" type="ORF">Sviol_03550</name>
</gene>
<evidence type="ECO:0000313" key="3">
    <source>
        <dbReference type="EMBL" id="GHI35947.1"/>
    </source>
</evidence>
<name>A0ABQ3QF86_9ACTN</name>
<proteinExistence type="predicted"/>
<dbReference type="PANTHER" id="PTHR46580:SF4">
    <property type="entry name" value="ATP_GTP-BINDING PROTEIN"/>
    <property type="match status" value="1"/>
</dbReference>
<dbReference type="Pfam" id="PF13517">
    <property type="entry name" value="FG-GAP_3"/>
    <property type="match status" value="1"/>
</dbReference>
<dbReference type="Gene3D" id="2.115.10.10">
    <property type="entry name" value="Tachylectin 2"/>
    <property type="match status" value="1"/>
</dbReference>
<protein>
    <recommendedName>
        <fullName evidence="5">VCBS repeat-containing protein</fullName>
    </recommendedName>
</protein>
<sequence>MTMTKKHLLRSILGTAVAPALALSAVGASVLVAPPAVAAAAEAQPWGAPTALTQGAAVESVIDVKTAKDGTTVALWYSTAKDNSQRSLLVAVRPAGKSAWGAPKTLFTSTFEVGARINGALLTTPDGSVTLSWVEEYSGTAQLRTAVVAPGATTVSTPLTVAQSDKIFYAQLVGDPSGKVLAVWERSVGRQTEIFASERTGADGAWSPTVRLDTTGADFIEGGAQPSVAPDGSMTVVWSERRADTGDSTGLKVVEKAADATGWSVPKELPAPAGFTPEHLVTGLQGGLFANGTVDENGTRVRAFAERRPGSNVWSAPVKLPDGAADTGRIDPLVGPNGDVTLVWVGQTGTGFGLRTTTRSAATVTWSPIETLSTGAVQDDQYDFTVAADGTVHAAWTQYAADGHRDFVTASRVNGTWTPLKQLSTNTANIALGRITVGGPDNRPTVLWDDMGNSVLYTATTRDKPLWRDFSGDGKGDLLATTSTGSLAIRTGDGAGGLTSGPVGAGWPSGSYVVPMGDMTGDRCNDLLVRDPSGQLNRYDGGCGTAFTPAGGHLALGGGWNAFDVLTSPGDLTGDGRTDLLARTPAGDLYLYPDNGTGRPGDRVKAGFGWQIYNTVVGAGDLNGDGFGDLLARDASGVLWRYDGNGKGGFGDRVKLGGGWDVYNAMAGVGDVTGDGRNDLVARDNAGVLWRYNGLGNGTYGPRTKLGSGWETYQKLY</sequence>
<keyword evidence="4" id="KW-1185">Reference proteome</keyword>
<feature type="signal peptide" evidence="2">
    <location>
        <begin position="1"/>
        <end position="38"/>
    </location>
</feature>
<evidence type="ECO:0000256" key="1">
    <source>
        <dbReference type="ARBA" id="ARBA00022729"/>
    </source>
</evidence>
<dbReference type="Proteomes" id="UP001050808">
    <property type="component" value="Unassembled WGS sequence"/>
</dbReference>
<dbReference type="InterPro" id="IPR028994">
    <property type="entry name" value="Integrin_alpha_N"/>
</dbReference>
<reference evidence="3" key="1">
    <citation type="submission" date="2024-05" db="EMBL/GenBank/DDBJ databases">
        <title>Whole genome shotgun sequence of Streptomyces violascens NBRC 12920.</title>
        <authorList>
            <person name="Komaki H."/>
            <person name="Tamura T."/>
        </authorList>
    </citation>
    <scope>NUCLEOTIDE SEQUENCE</scope>
    <source>
        <strain evidence="3">NBRC 12920</strain>
    </source>
</reference>